<dbReference type="PANTHER" id="PTHR36808:SF1">
    <property type="entry name" value="TRANSCRIPTIONAL REGULATOR ATRX-LIKE PROTEIN"/>
    <property type="match status" value="1"/>
</dbReference>
<feature type="compositionally biased region" description="Low complexity" evidence="6">
    <location>
        <begin position="308"/>
        <end position="321"/>
    </location>
</feature>
<feature type="compositionally biased region" description="Polar residues" evidence="6">
    <location>
        <begin position="636"/>
        <end position="651"/>
    </location>
</feature>
<evidence type="ECO:0000256" key="1">
    <source>
        <dbReference type="ARBA" id="ARBA00004123"/>
    </source>
</evidence>
<dbReference type="GO" id="GO:0003677">
    <property type="term" value="F:DNA binding"/>
    <property type="evidence" value="ECO:0007669"/>
    <property type="project" value="UniProtKB-KW"/>
</dbReference>
<keyword evidence="3" id="KW-0238">DNA-binding</keyword>
<feature type="region of interest" description="Disordered" evidence="6">
    <location>
        <begin position="692"/>
        <end position="757"/>
    </location>
</feature>
<feature type="region of interest" description="Disordered" evidence="6">
    <location>
        <begin position="75"/>
        <end position="94"/>
    </location>
</feature>
<feature type="compositionally biased region" description="Low complexity" evidence="6">
    <location>
        <begin position="231"/>
        <end position="245"/>
    </location>
</feature>
<protein>
    <submittedName>
        <fullName evidence="7">Uncharacterized protein</fullName>
    </submittedName>
</protein>
<feature type="compositionally biased region" description="Basic and acidic residues" evidence="6">
    <location>
        <begin position="563"/>
        <end position="573"/>
    </location>
</feature>
<organism evidence="7 8">
    <name type="scientific">Dovyalis caffra</name>
    <dbReference type="NCBI Taxonomy" id="77055"/>
    <lineage>
        <taxon>Eukaryota</taxon>
        <taxon>Viridiplantae</taxon>
        <taxon>Streptophyta</taxon>
        <taxon>Embryophyta</taxon>
        <taxon>Tracheophyta</taxon>
        <taxon>Spermatophyta</taxon>
        <taxon>Magnoliopsida</taxon>
        <taxon>eudicotyledons</taxon>
        <taxon>Gunneridae</taxon>
        <taxon>Pentapetalae</taxon>
        <taxon>rosids</taxon>
        <taxon>fabids</taxon>
        <taxon>Malpighiales</taxon>
        <taxon>Salicaceae</taxon>
        <taxon>Flacourtieae</taxon>
        <taxon>Dovyalis</taxon>
    </lineage>
</organism>
<evidence type="ECO:0000313" key="7">
    <source>
        <dbReference type="EMBL" id="CAK7327757.1"/>
    </source>
</evidence>
<keyword evidence="5" id="KW-0539">Nucleus</keyword>
<dbReference type="GO" id="GO:0005634">
    <property type="term" value="C:nucleus"/>
    <property type="evidence" value="ECO:0007669"/>
    <property type="project" value="UniProtKB-SubCell"/>
</dbReference>
<dbReference type="PANTHER" id="PTHR36808">
    <property type="entry name" value="TRANSCRIPTIONAL REGULATOR ATRX-LIKE PROTEIN"/>
    <property type="match status" value="1"/>
</dbReference>
<evidence type="ECO:0000313" key="8">
    <source>
        <dbReference type="Proteomes" id="UP001314170"/>
    </source>
</evidence>
<feature type="region of interest" description="Disordered" evidence="6">
    <location>
        <begin position="49"/>
        <end position="70"/>
    </location>
</feature>
<evidence type="ECO:0000256" key="6">
    <source>
        <dbReference type="SAM" id="MobiDB-lite"/>
    </source>
</evidence>
<feature type="region of interest" description="Disordered" evidence="6">
    <location>
        <begin position="636"/>
        <end position="661"/>
    </location>
</feature>
<evidence type="ECO:0000256" key="4">
    <source>
        <dbReference type="ARBA" id="ARBA00023163"/>
    </source>
</evidence>
<evidence type="ECO:0000256" key="5">
    <source>
        <dbReference type="ARBA" id="ARBA00023242"/>
    </source>
</evidence>
<feature type="compositionally biased region" description="Basic residues" evidence="6">
    <location>
        <begin position="199"/>
        <end position="223"/>
    </location>
</feature>
<proteinExistence type="predicted"/>
<dbReference type="InterPro" id="IPR015300">
    <property type="entry name" value="DNA-bd_pseudobarrel_sf"/>
</dbReference>
<feature type="compositionally biased region" description="Basic residues" evidence="6">
    <location>
        <begin position="284"/>
        <end position="298"/>
    </location>
</feature>
<feature type="region of interest" description="Disordered" evidence="6">
    <location>
        <begin position="199"/>
        <end position="365"/>
    </location>
</feature>
<gene>
    <name evidence="7" type="ORF">DCAF_LOCUS5473</name>
</gene>
<keyword evidence="8" id="KW-1185">Reference proteome</keyword>
<keyword evidence="2" id="KW-0805">Transcription regulation</keyword>
<keyword evidence="4" id="KW-0804">Transcription</keyword>
<reference evidence="7 8" key="1">
    <citation type="submission" date="2024-01" db="EMBL/GenBank/DDBJ databases">
        <authorList>
            <person name="Waweru B."/>
        </authorList>
    </citation>
    <scope>NUCLEOTIDE SEQUENCE [LARGE SCALE GENOMIC DNA]</scope>
</reference>
<accession>A0AAV1R460</accession>
<comment type="subcellular location">
    <subcellularLocation>
        <location evidence="1">Nucleus</location>
    </subcellularLocation>
</comment>
<comment type="caution">
    <text evidence="7">The sequence shown here is derived from an EMBL/GenBank/DDBJ whole genome shotgun (WGS) entry which is preliminary data.</text>
</comment>
<sequence>MEEINKDDYPEEVKEQGAAALILSCLTHTRVTYKTGLALDKLKSSIFGSEKKHQNSYSSRKRSSVTDDQEVLRRNDQEGEDNNNAAARNLPGQPPLLSLEQTLGLIDNYDPPKVPSIPGLTGLIGKCSSPFEKQLTESDLRDDQSRLSINKADAKDYLYPLLNDDENLADGIKVTTYDPNGKEFEMVIIMGKYSIKKKRAKYSSQGRARKRKDTRRSKSKKLRRRDDSESYSDVDSRSSLSVSSFDSEDSYRIRRARARSLSTEESPHLRKRKGSKRNDERKKTHEKKTKKRRKKKARRDSSVSETWSCSTCQSPSSQSDVSEYKRHKGRPDRREDEKRKLANIRSGDKRRRYGSGSCSSCSRHDGNNDFLTSDAIIGENTSKRLRSVIILPGQDNEVRELDKNEYKEEITYDHYDYPSSRSNDSNEGLNNMEKRPIEDEKIKDDAAFNIEAVELTESEKVGEGQLTRNKLGYDIDKVGTNDTKKEKNEASRVTVDSVNGDDLETILRQRALENLKSFRSGLGGFQRNAQSAVIQKDKFDGTVKAPSPSMPELGQIKSPTKGDGARMVREDYAHSSQNEKITDGEICGSESSSAKNNVHLPDQVAIPGRDKVSTIASSSKNKPRLVTSALRQALSNASTTLKETPASQEETPASREANQAKLVGGISIGKSATLKETPASLEANQAKLVSGSNVGKNATDGAHTVTSPPGNDNDDKASVSAPAEPSSCLTSAAGDVSLNKSQDEGKEGSQLEQKTMSVMRGGEMVQVNYKVYIPKKTPPLARRQLKR</sequence>
<dbReference type="AlphaFoldDB" id="A0AAV1R460"/>
<evidence type="ECO:0000256" key="2">
    <source>
        <dbReference type="ARBA" id="ARBA00023015"/>
    </source>
</evidence>
<evidence type="ECO:0000256" key="3">
    <source>
        <dbReference type="ARBA" id="ARBA00023125"/>
    </source>
</evidence>
<dbReference type="Proteomes" id="UP001314170">
    <property type="component" value="Unassembled WGS sequence"/>
</dbReference>
<dbReference type="Gene3D" id="2.40.330.10">
    <property type="entry name" value="DNA-binding pseudobarrel domain"/>
    <property type="match status" value="1"/>
</dbReference>
<dbReference type="EMBL" id="CAWUPB010000858">
    <property type="protein sequence ID" value="CAK7327757.1"/>
    <property type="molecule type" value="Genomic_DNA"/>
</dbReference>
<feature type="region of interest" description="Disordered" evidence="6">
    <location>
        <begin position="540"/>
        <end position="604"/>
    </location>
</feature>
<name>A0AAV1R460_9ROSI</name>